<evidence type="ECO:0000313" key="2">
    <source>
        <dbReference type="Proteomes" id="UP000281028"/>
    </source>
</evidence>
<dbReference type="PROSITE" id="PS51186">
    <property type="entry name" value="GNAT"/>
    <property type="match status" value="1"/>
</dbReference>
<reference evidence="1" key="1">
    <citation type="submission" date="2020-05" db="EMBL/GenBank/DDBJ databases">
        <title>Chitinophaga laudate sp. nov., isolated from a tropical peat swamp.</title>
        <authorList>
            <person name="Goh C.B.S."/>
            <person name="Lee M.S."/>
            <person name="Parimannan S."/>
            <person name="Pasbakhsh P."/>
            <person name="Yule C.M."/>
            <person name="Rajandas H."/>
            <person name="Loke S."/>
            <person name="Croft L."/>
            <person name="Tan J.B.L."/>
        </authorList>
    </citation>
    <scope>NUCLEOTIDE SEQUENCE</scope>
    <source>
        <strain evidence="1">Mgbs1</strain>
    </source>
</reference>
<comment type="caution">
    <text evidence="1">The sequence shown here is derived from an EMBL/GenBank/DDBJ whole genome shotgun (WGS) entry which is preliminary data.</text>
</comment>
<dbReference type="AlphaFoldDB" id="A0A3S1D2B9"/>
<organism evidence="1 2">
    <name type="scientific">Chitinophaga solisilvae</name>
    <dbReference type="NCBI Taxonomy" id="1233460"/>
    <lineage>
        <taxon>Bacteria</taxon>
        <taxon>Pseudomonadati</taxon>
        <taxon>Bacteroidota</taxon>
        <taxon>Chitinophagia</taxon>
        <taxon>Chitinophagales</taxon>
        <taxon>Chitinophagaceae</taxon>
        <taxon>Chitinophaga</taxon>
    </lineage>
</organism>
<accession>A0A3S1D2B9</accession>
<dbReference type="CDD" id="cd04301">
    <property type="entry name" value="NAT_SF"/>
    <property type="match status" value="1"/>
</dbReference>
<sequence>MMTQNLSFRQLAPDQLPLILQLLREAATAIQNKGLDQWNTWLQPTDDNISWLQAGLLNNEFFSVITGNQETAGMFRLSYSDLLYWGKQDKPAGYVHSLVVRKEFSGHNLGTTILRMIEAKLLEEGYHLLRLDCNAGNQWLCRYYESQGFTKAGQVKMPHALNNLYEKPLAGNYE</sequence>
<dbReference type="GO" id="GO:0016747">
    <property type="term" value="F:acyltransferase activity, transferring groups other than amino-acyl groups"/>
    <property type="evidence" value="ECO:0007669"/>
    <property type="project" value="InterPro"/>
</dbReference>
<name>A0A3S1D2B9_9BACT</name>
<dbReference type="Gene3D" id="3.40.630.30">
    <property type="match status" value="1"/>
</dbReference>
<evidence type="ECO:0000313" key="1">
    <source>
        <dbReference type="EMBL" id="NSL85868.1"/>
    </source>
</evidence>
<dbReference type="OrthoDB" id="1188001at2"/>
<dbReference type="EMBL" id="RIAR02000001">
    <property type="protein sequence ID" value="NSL85868.1"/>
    <property type="molecule type" value="Genomic_DNA"/>
</dbReference>
<dbReference type="Proteomes" id="UP000281028">
    <property type="component" value="Unassembled WGS sequence"/>
</dbReference>
<dbReference type="InterPro" id="IPR016181">
    <property type="entry name" value="Acyl_CoA_acyltransferase"/>
</dbReference>
<dbReference type="SUPFAM" id="SSF55729">
    <property type="entry name" value="Acyl-CoA N-acyltransferases (Nat)"/>
    <property type="match status" value="1"/>
</dbReference>
<keyword evidence="2" id="KW-1185">Reference proteome</keyword>
<dbReference type="Pfam" id="PF00583">
    <property type="entry name" value="Acetyltransf_1"/>
    <property type="match status" value="1"/>
</dbReference>
<gene>
    <name evidence="1" type="ORF">ECE50_003430</name>
</gene>
<dbReference type="InterPro" id="IPR000182">
    <property type="entry name" value="GNAT_dom"/>
</dbReference>
<protein>
    <submittedName>
        <fullName evidence="1">GNAT family N-acetyltransferase</fullName>
    </submittedName>
</protein>
<proteinExistence type="predicted"/>